<dbReference type="EMBL" id="FRBN01000025">
    <property type="protein sequence ID" value="SHL66019.1"/>
    <property type="molecule type" value="Genomic_DNA"/>
</dbReference>
<dbReference type="Gene3D" id="3.40.630.30">
    <property type="match status" value="1"/>
</dbReference>
<protein>
    <submittedName>
        <fullName evidence="2">Protein N-acetyltransferase, RimJ/RimL family</fullName>
    </submittedName>
</protein>
<dbReference type="RefSeq" id="WP_220084022.1">
    <property type="nucleotide sequence ID" value="NZ_FRBN01000025.1"/>
</dbReference>
<keyword evidence="2" id="KW-0808">Transferase</keyword>
<dbReference type="Pfam" id="PF13302">
    <property type="entry name" value="Acetyltransf_3"/>
    <property type="match status" value="1"/>
</dbReference>
<gene>
    <name evidence="2" type="ORF">SAMN05444414_12510</name>
</gene>
<evidence type="ECO:0000313" key="3">
    <source>
        <dbReference type="Proteomes" id="UP000184191"/>
    </source>
</evidence>
<dbReference type="Proteomes" id="UP000184191">
    <property type="component" value="Unassembled WGS sequence"/>
</dbReference>
<dbReference type="PROSITE" id="PS51186">
    <property type="entry name" value="GNAT"/>
    <property type="match status" value="1"/>
</dbReference>
<keyword evidence="3" id="KW-1185">Reference proteome</keyword>
<feature type="domain" description="N-acetyltransferase" evidence="1">
    <location>
        <begin position="16"/>
        <end position="168"/>
    </location>
</feature>
<evidence type="ECO:0000259" key="1">
    <source>
        <dbReference type="PROSITE" id="PS51186"/>
    </source>
</evidence>
<sequence length="185" mass="21209">MAEWMVDNLEITGLCLRLRLVVPEDARFIHALRTDPAYNSHLSPVTGTVTDQRRWIENYKIREAAGAEFYYVIERLDGTPCGVVRLYDIAGDSFTWGSWILDHNKPPKAALESAVLSFGIGFEGLGLHRALIDVRKDNTHATAFYRRFGMTETGADTENLYFMLSRDDFRRNRDSFMNILQEQPT</sequence>
<evidence type="ECO:0000313" key="2">
    <source>
        <dbReference type="EMBL" id="SHL66019.1"/>
    </source>
</evidence>
<dbReference type="AlphaFoldDB" id="A0A1M7CGR2"/>
<name>A0A1M7CGR2_9RHOB</name>
<accession>A0A1M7CGR2</accession>
<reference evidence="3" key="1">
    <citation type="submission" date="2016-11" db="EMBL/GenBank/DDBJ databases">
        <authorList>
            <person name="Varghese N."/>
            <person name="Submissions S."/>
        </authorList>
    </citation>
    <scope>NUCLEOTIDE SEQUENCE [LARGE SCALE GENOMIC DNA]</scope>
    <source>
        <strain evidence="3">DSM 29327</strain>
    </source>
</reference>
<dbReference type="SUPFAM" id="SSF55729">
    <property type="entry name" value="Acyl-CoA N-acyltransferases (Nat)"/>
    <property type="match status" value="1"/>
</dbReference>
<dbReference type="GO" id="GO:0016747">
    <property type="term" value="F:acyltransferase activity, transferring groups other than amino-acyl groups"/>
    <property type="evidence" value="ECO:0007669"/>
    <property type="project" value="InterPro"/>
</dbReference>
<dbReference type="STRING" id="1054996.SAMN05444414_12510"/>
<dbReference type="InterPro" id="IPR000182">
    <property type="entry name" value="GNAT_dom"/>
</dbReference>
<organism evidence="2 3">
    <name type="scientific">Roseovarius marisflavi</name>
    <dbReference type="NCBI Taxonomy" id="1054996"/>
    <lineage>
        <taxon>Bacteria</taxon>
        <taxon>Pseudomonadati</taxon>
        <taxon>Pseudomonadota</taxon>
        <taxon>Alphaproteobacteria</taxon>
        <taxon>Rhodobacterales</taxon>
        <taxon>Roseobacteraceae</taxon>
        <taxon>Roseovarius</taxon>
    </lineage>
</organism>
<dbReference type="InterPro" id="IPR016181">
    <property type="entry name" value="Acyl_CoA_acyltransferase"/>
</dbReference>
<proteinExistence type="predicted"/>